<name>A0A5N6PNG0_9ASTR</name>
<gene>
    <name evidence="1" type="ORF">E3N88_06067</name>
</gene>
<keyword evidence="2" id="KW-1185">Reference proteome</keyword>
<sequence>MPPRLQIPRRQIPRHPRGQRLAQLIAQQMAAALPNLVTQLNAAAHNGHDENVFLSTPPIVPATPAPNPLIPGHFKHPRSQGAKLGSSNTSSRMPPRLQIPRRQIPRHPRGQRLAQLIAQQMAAALPNLVTQLNAAAHNGHDENEYQSTATASLVAYRDEGPNTASRTAKKSGGF</sequence>
<reference evidence="1 2" key="1">
    <citation type="submission" date="2019-05" db="EMBL/GenBank/DDBJ databases">
        <title>Mikania micrantha, genome provides insights into the molecular mechanism of rapid growth.</title>
        <authorList>
            <person name="Liu B."/>
        </authorList>
    </citation>
    <scope>NUCLEOTIDE SEQUENCE [LARGE SCALE GENOMIC DNA]</scope>
    <source>
        <strain evidence="1">NLD-2019</strain>
        <tissue evidence="1">Leaf</tissue>
    </source>
</reference>
<protein>
    <submittedName>
        <fullName evidence="1">Uncharacterized protein</fullName>
    </submittedName>
</protein>
<proteinExistence type="predicted"/>
<evidence type="ECO:0000313" key="1">
    <source>
        <dbReference type="EMBL" id="KAD6795171.1"/>
    </source>
</evidence>
<dbReference type="AlphaFoldDB" id="A0A5N6PNG0"/>
<dbReference type="Proteomes" id="UP000326396">
    <property type="component" value="Linkage Group LG11"/>
</dbReference>
<evidence type="ECO:0000313" key="2">
    <source>
        <dbReference type="Proteomes" id="UP000326396"/>
    </source>
</evidence>
<comment type="caution">
    <text evidence="1">The sequence shown here is derived from an EMBL/GenBank/DDBJ whole genome shotgun (WGS) entry which is preliminary data.</text>
</comment>
<accession>A0A5N6PNG0</accession>
<organism evidence="1 2">
    <name type="scientific">Mikania micrantha</name>
    <name type="common">bitter vine</name>
    <dbReference type="NCBI Taxonomy" id="192012"/>
    <lineage>
        <taxon>Eukaryota</taxon>
        <taxon>Viridiplantae</taxon>
        <taxon>Streptophyta</taxon>
        <taxon>Embryophyta</taxon>
        <taxon>Tracheophyta</taxon>
        <taxon>Spermatophyta</taxon>
        <taxon>Magnoliopsida</taxon>
        <taxon>eudicotyledons</taxon>
        <taxon>Gunneridae</taxon>
        <taxon>Pentapetalae</taxon>
        <taxon>asterids</taxon>
        <taxon>campanulids</taxon>
        <taxon>Asterales</taxon>
        <taxon>Asteraceae</taxon>
        <taxon>Asteroideae</taxon>
        <taxon>Heliantheae alliance</taxon>
        <taxon>Eupatorieae</taxon>
        <taxon>Mikania</taxon>
    </lineage>
</organism>
<dbReference type="EMBL" id="SZYD01000003">
    <property type="protein sequence ID" value="KAD6795171.1"/>
    <property type="molecule type" value="Genomic_DNA"/>
</dbReference>